<dbReference type="EMBL" id="AHAM01000297">
    <property type="protein sequence ID" value="EHK52939.1"/>
    <property type="molecule type" value="Genomic_DNA"/>
</dbReference>
<gene>
    <name evidence="1" type="ORF">MAXJ12_32754</name>
</gene>
<keyword evidence="2" id="KW-1185">Reference proteome</keyword>
<organism evidence="1 2">
    <name type="scientific">Mesorhizobium alhagi CCNWXJ12-2</name>
    <dbReference type="NCBI Taxonomy" id="1107882"/>
    <lineage>
        <taxon>Bacteria</taxon>
        <taxon>Pseudomonadati</taxon>
        <taxon>Pseudomonadota</taxon>
        <taxon>Alphaproteobacteria</taxon>
        <taxon>Hyphomicrobiales</taxon>
        <taxon>Phyllobacteriaceae</taxon>
        <taxon>Allomesorhizobium</taxon>
    </lineage>
</organism>
<evidence type="ECO:0000313" key="1">
    <source>
        <dbReference type="EMBL" id="EHK52939.1"/>
    </source>
</evidence>
<dbReference type="Proteomes" id="UP000003250">
    <property type="component" value="Unassembled WGS sequence"/>
</dbReference>
<name>H0I253_9HYPH</name>
<proteinExistence type="predicted"/>
<protein>
    <submittedName>
        <fullName evidence="1">Uncharacterized protein</fullName>
    </submittedName>
</protein>
<reference evidence="1 2" key="1">
    <citation type="journal article" date="2012" name="J. Bacteriol.">
        <title>Draft Genome Sequence of Mesorhizobium alhagi CCNWXJ12-2T, a Novel Salt-Resistant Species Isolated from the Desert of Northwestern China.</title>
        <authorList>
            <person name="Zhou M."/>
            <person name="Chen W."/>
            <person name="Chen H."/>
            <person name="Wei G."/>
        </authorList>
    </citation>
    <scope>NUCLEOTIDE SEQUENCE [LARGE SCALE GENOMIC DNA]</scope>
    <source>
        <strain evidence="1 2">CCNWXJ12-2</strain>
    </source>
</reference>
<accession>H0I253</accession>
<dbReference type="PATRIC" id="fig|1107882.3.peg.6329"/>
<sequence length="55" mass="5942">MWSQLADSDGQAVSLNATHLVMIKEHGDRTRVVHACCEVTVLQSHAAAIGRSSRP</sequence>
<dbReference type="AlphaFoldDB" id="H0I253"/>
<evidence type="ECO:0000313" key="2">
    <source>
        <dbReference type="Proteomes" id="UP000003250"/>
    </source>
</evidence>